<dbReference type="InterPro" id="IPR013105">
    <property type="entry name" value="TPR_2"/>
</dbReference>
<evidence type="ECO:0000256" key="2">
    <source>
        <dbReference type="ARBA" id="ARBA00022803"/>
    </source>
</evidence>
<evidence type="ECO:0000313" key="5">
    <source>
        <dbReference type="EMBL" id="NDV29844.1"/>
    </source>
</evidence>
<dbReference type="InterPro" id="IPR044650">
    <property type="entry name" value="SRFR1-like"/>
</dbReference>
<dbReference type="PROSITE" id="PS50293">
    <property type="entry name" value="TPR_REGION"/>
    <property type="match status" value="2"/>
</dbReference>
<keyword evidence="2 3" id="KW-0802">TPR repeat</keyword>
<keyword evidence="1" id="KW-0677">Repeat</keyword>
<evidence type="ECO:0000256" key="1">
    <source>
        <dbReference type="ARBA" id="ARBA00022737"/>
    </source>
</evidence>
<dbReference type="EMBL" id="GIBP01000875">
    <property type="protein sequence ID" value="NDV29844.1"/>
    <property type="molecule type" value="Transcribed_RNA"/>
</dbReference>
<evidence type="ECO:0000256" key="4">
    <source>
        <dbReference type="SAM" id="Phobius"/>
    </source>
</evidence>
<proteinExistence type="predicted"/>
<sequence length="714" mass="82139">MMAIEKASTSDIQYGFGNPKVDNFIAYGYYLVNSGQLKEGIKAFDAMLTIYPKLVAGRVGRGTAHALSYQFTQAVIDFTFAIELEPKCADAYKRRGQCLAARGDEALALNDFSKALELSPDLDTHFQRAQVYYKLKNWNKAIADFKSMIEFDSKNPNTWNYLGLCYDSIGDCNSSVNAHLKAIELKPDFKESHCNLGYTYRNWGKLGLAFKSFDKALEIDPSYSKAYHLRGFSYFAVGEHFKSISDMAKSAEIDPKHTDSYIMLGVAYHGVGNFRKCIESYDKALKLEPENPVWYQKELALWWQKKLDLPTQQYNIDLDLDAQFKEFWAKRNNWRLLKSYKKQPPLSTSIPDVETRVEPYTTNSPKERLLRFSEYYGNMLHTDSQGYVKNIRQLRMAGLATIQVAQVLRDFWFKNNDNIEPNLSTHPKARQSGKINWRFPFDLVVRWRQISEPNDPVWWVDLLTPEQFKEGFGSHTPMIIGQLHVVRYSPMVKVAFPLMKEGMLTQLNLSEEKQKIVQKATTLTELYNVVGKDFYIATPCESFLYPSTILEGTRITLQKSEPEGFEFSIRTAGTPARWEQYDAEMTSIWNKLTEAVREKPLDMDKVSNLILTFEFFWYNYMPLSRGSAAAGLIVMISMFLAIGIKIDTSIPKDFLLDWEGILRPKAADFIKVVSAWLYPARKPIDINQFDELPPVITTFPTLREMTTVLNLYSQ</sequence>
<dbReference type="PANTHER" id="PTHR44749:SF1">
    <property type="entry name" value="TETRATRICOPEPTIDE-LIKE HELICAL DOMAIN-CONTAINING PROTEIN"/>
    <property type="match status" value="1"/>
</dbReference>
<name>A0A6B2KYK7_9EUKA</name>
<dbReference type="PROSITE" id="PS50005">
    <property type="entry name" value="TPR"/>
    <property type="match status" value="5"/>
</dbReference>
<dbReference type="InterPro" id="IPR011990">
    <property type="entry name" value="TPR-like_helical_dom_sf"/>
</dbReference>
<dbReference type="AlphaFoldDB" id="A0A6B2KYK7"/>
<feature type="repeat" description="TPR" evidence="3">
    <location>
        <begin position="156"/>
        <end position="189"/>
    </location>
</feature>
<dbReference type="PANTHER" id="PTHR44749">
    <property type="entry name" value="SUPPRESSOR OF RPS4-RLD 1"/>
    <property type="match status" value="1"/>
</dbReference>
<feature type="repeat" description="TPR" evidence="3">
    <location>
        <begin position="224"/>
        <end position="257"/>
    </location>
</feature>
<dbReference type="Pfam" id="PF07719">
    <property type="entry name" value="TPR_2"/>
    <property type="match status" value="1"/>
</dbReference>
<keyword evidence="4" id="KW-0472">Membrane</keyword>
<feature type="repeat" description="TPR" evidence="3">
    <location>
        <begin position="89"/>
        <end position="122"/>
    </location>
</feature>
<evidence type="ECO:0000256" key="3">
    <source>
        <dbReference type="PROSITE-ProRule" id="PRU00339"/>
    </source>
</evidence>
<feature type="transmembrane region" description="Helical" evidence="4">
    <location>
        <begin position="628"/>
        <end position="646"/>
    </location>
</feature>
<organism evidence="5">
    <name type="scientific">Arcella intermedia</name>
    <dbReference type="NCBI Taxonomy" id="1963864"/>
    <lineage>
        <taxon>Eukaryota</taxon>
        <taxon>Amoebozoa</taxon>
        <taxon>Tubulinea</taxon>
        <taxon>Elardia</taxon>
        <taxon>Arcellinida</taxon>
        <taxon>Sphaerothecina</taxon>
        <taxon>Arcellidae</taxon>
        <taxon>Arcella</taxon>
    </lineage>
</organism>
<dbReference type="SUPFAM" id="SSF48452">
    <property type="entry name" value="TPR-like"/>
    <property type="match status" value="2"/>
</dbReference>
<dbReference type="Gene3D" id="1.25.40.10">
    <property type="entry name" value="Tetratricopeptide repeat domain"/>
    <property type="match status" value="3"/>
</dbReference>
<dbReference type="Pfam" id="PF00515">
    <property type="entry name" value="TPR_1"/>
    <property type="match status" value="2"/>
</dbReference>
<keyword evidence="4" id="KW-1133">Transmembrane helix</keyword>
<accession>A0A6B2KYK7</accession>
<dbReference type="SMART" id="SM00028">
    <property type="entry name" value="TPR"/>
    <property type="match status" value="7"/>
</dbReference>
<feature type="repeat" description="TPR" evidence="3">
    <location>
        <begin position="258"/>
        <end position="291"/>
    </location>
</feature>
<dbReference type="GO" id="GO:0045892">
    <property type="term" value="P:negative regulation of DNA-templated transcription"/>
    <property type="evidence" value="ECO:0007669"/>
    <property type="project" value="InterPro"/>
</dbReference>
<keyword evidence="4" id="KW-0812">Transmembrane</keyword>
<feature type="repeat" description="TPR" evidence="3">
    <location>
        <begin position="190"/>
        <end position="223"/>
    </location>
</feature>
<dbReference type="InterPro" id="IPR019734">
    <property type="entry name" value="TPR_rpt"/>
</dbReference>
<reference evidence="5" key="1">
    <citation type="journal article" date="2020" name="J. Eukaryot. Microbiol.">
        <title>De novo Sequencing, Assembly and Annotation of the Transcriptome for the Free-Living Testate Amoeba Arcella intermedia.</title>
        <authorList>
            <person name="Ribeiro G.M."/>
            <person name="Porfirio-Sousa A.L."/>
            <person name="Maurer-Alcala X.X."/>
            <person name="Katz L.A."/>
            <person name="Lahr D.J.G."/>
        </authorList>
    </citation>
    <scope>NUCLEOTIDE SEQUENCE</scope>
</reference>
<protein>
    <submittedName>
        <fullName evidence="5">Uncharacterized protein</fullName>
    </submittedName>
</protein>